<comment type="caution">
    <text evidence="6">The sequence shown here is derived from an EMBL/GenBank/DDBJ whole genome shotgun (WGS) entry which is preliminary data.</text>
</comment>
<proteinExistence type="inferred from homology"/>
<feature type="compositionally biased region" description="Basic and acidic residues" evidence="4">
    <location>
        <begin position="487"/>
        <end position="503"/>
    </location>
</feature>
<keyword evidence="3" id="KW-0378">Hydrolase</keyword>
<dbReference type="GO" id="GO:0008234">
    <property type="term" value="F:cysteine-type peptidase activity"/>
    <property type="evidence" value="ECO:0007669"/>
    <property type="project" value="InterPro"/>
</dbReference>
<evidence type="ECO:0000313" key="6">
    <source>
        <dbReference type="EMBL" id="KAK2547529.1"/>
    </source>
</evidence>
<dbReference type="GO" id="GO:0006508">
    <property type="term" value="P:proteolysis"/>
    <property type="evidence" value="ECO:0007669"/>
    <property type="project" value="UniProtKB-KW"/>
</dbReference>
<dbReference type="EMBL" id="JARQWQ010000179">
    <property type="protein sequence ID" value="KAK2547529.1"/>
    <property type="molecule type" value="Genomic_DNA"/>
</dbReference>
<feature type="compositionally biased region" description="Polar residues" evidence="4">
    <location>
        <begin position="448"/>
        <end position="459"/>
    </location>
</feature>
<dbReference type="InterPro" id="IPR003653">
    <property type="entry name" value="Peptidase_C48_C"/>
</dbReference>
<name>A0AAD9PR54_ACRCE</name>
<evidence type="ECO:0000259" key="5">
    <source>
        <dbReference type="PROSITE" id="PS50600"/>
    </source>
</evidence>
<evidence type="ECO:0000256" key="2">
    <source>
        <dbReference type="ARBA" id="ARBA00022670"/>
    </source>
</evidence>
<sequence>MASSLPSLEARELRQKRLLFVNVNEAYELFKNEEPDLKIGRSKFASLRPRQVIPMSLHDQGVCMCKYHENINMILDGLKNILPEVPKYSEDPLIQTVCSLNQAKCMDRECQACGIAKPLDELFEDIDDNTATSYFQWETCEDGKVRKQKIEGTIADAKDDLRKQLQPFGRHVYNIKRQYAELKYLKESLQLGEVIIHEDFAENFQMKHQREVMAAHWSNDTVTLFTAVVYYRSGTGDLEHKSYAVISDELRHNKQSVYAFKKAILEEVKKFTQVNKVHYWSDGAGSQFKNKYNLSSLLFHEQDFGAKATWSFFETAHGKGPVDGVGAEVKRAVWHSILQDKEVVSSPLEFHRVAQKVCNKVSPLYVPQAEVNNQTEKLKERWNGCRTIPHFHFASKVDDVRISVAKNSQFLYNEHTRQHVLIEETTPAPSTPSSPTALTSDEDDDENAPSTQSSPQALSSDEDDDENAPSSPTALTSDEEDDETENEQDHKDVNSDECDRNESTEVEDNSDESNIGYQQQEQVHVQHGLPLDIHASNSMFTNSLTFQLPCFLAPMIDCNATGRIVFGGSSTLINTNDLKSLHGHGKTSEDKWVSNFVIDRYLELLKQASANVQMEVITWEKFEKGVGAVPAKQVLKGISNILNQDLLVIPCNIDSSRHWFLLVVQPPLQRVMVFDSMPGSFIKPTVYKAVKKIATLLKEVDGSLKMEEWSFYANKPGEIPSQRNHFDCGVFTCMYARSLVSTSPMIVPNSQSISDVRSYMILELHRNSLLPIPPNVLKVDDYYAVDYVSCYCFGMVIQIQGQFAQFKCLHRVRLGADAGEIFNWPTRDDVADVHVSCVFYGPVHLIGNSPFKTMEHEQVKEVFHYIQRR</sequence>
<dbReference type="AlphaFoldDB" id="A0AAD9PR54"/>
<reference evidence="6" key="1">
    <citation type="journal article" date="2023" name="G3 (Bethesda)">
        <title>Whole genome assembly and annotation of the endangered Caribbean coral Acropora cervicornis.</title>
        <authorList>
            <person name="Selwyn J.D."/>
            <person name="Vollmer S.V."/>
        </authorList>
    </citation>
    <scope>NUCLEOTIDE SEQUENCE</scope>
    <source>
        <strain evidence="6">K2</strain>
    </source>
</reference>
<keyword evidence="7" id="KW-1185">Reference proteome</keyword>
<dbReference type="Proteomes" id="UP001249851">
    <property type="component" value="Unassembled WGS sequence"/>
</dbReference>
<feature type="compositionally biased region" description="Low complexity" evidence="4">
    <location>
        <begin position="425"/>
        <end position="439"/>
    </location>
</feature>
<feature type="domain" description="Ubiquitin-like protease family profile" evidence="5">
    <location>
        <begin position="571"/>
        <end position="739"/>
    </location>
</feature>
<evidence type="ECO:0000313" key="7">
    <source>
        <dbReference type="Proteomes" id="UP001249851"/>
    </source>
</evidence>
<evidence type="ECO:0000256" key="3">
    <source>
        <dbReference type="ARBA" id="ARBA00022801"/>
    </source>
</evidence>
<evidence type="ECO:0000256" key="4">
    <source>
        <dbReference type="SAM" id="MobiDB-lite"/>
    </source>
</evidence>
<dbReference type="Gene3D" id="3.40.395.10">
    <property type="entry name" value="Adenoviral Proteinase, Chain A"/>
    <property type="match status" value="1"/>
</dbReference>
<protein>
    <submittedName>
        <fullName evidence="6">Sentrin-specific protease 2</fullName>
    </submittedName>
</protein>
<keyword evidence="2 6" id="KW-0645">Protease</keyword>
<feature type="compositionally biased region" description="Acidic residues" evidence="4">
    <location>
        <begin position="477"/>
        <end position="486"/>
    </location>
</feature>
<dbReference type="Pfam" id="PF02902">
    <property type="entry name" value="Peptidase_C48"/>
    <property type="match status" value="1"/>
</dbReference>
<feature type="region of interest" description="Disordered" evidence="4">
    <location>
        <begin position="423"/>
        <end position="513"/>
    </location>
</feature>
<reference evidence="6" key="2">
    <citation type="journal article" date="2023" name="Science">
        <title>Genomic signatures of disease resistance in endangered staghorn corals.</title>
        <authorList>
            <person name="Vollmer S.V."/>
            <person name="Selwyn J.D."/>
            <person name="Despard B.A."/>
            <person name="Roesel C.L."/>
        </authorList>
    </citation>
    <scope>NUCLEOTIDE SEQUENCE</scope>
    <source>
        <strain evidence="6">K2</strain>
    </source>
</reference>
<dbReference type="SUPFAM" id="SSF54001">
    <property type="entry name" value="Cysteine proteinases"/>
    <property type="match status" value="1"/>
</dbReference>
<dbReference type="PANTHER" id="PTHR46601">
    <property type="entry name" value="ULP_PROTEASE DOMAIN-CONTAINING PROTEIN"/>
    <property type="match status" value="1"/>
</dbReference>
<dbReference type="PANTHER" id="PTHR46601:SF2">
    <property type="entry name" value="UBIQUITIN-LIKE PROTEASE FAMILY PROFILE DOMAIN-CONTAINING PROTEIN"/>
    <property type="match status" value="1"/>
</dbReference>
<dbReference type="PROSITE" id="PS50600">
    <property type="entry name" value="ULP_PROTEASE"/>
    <property type="match status" value="1"/>
</dbReference>
<accession>A0AAD9PR54</accession>
<evidence type="ECO:0000256" key="1">
    <source>
        <dbReference type="ARBA" id="ARBA00005234"/>
    </source>
</evidence>
<gene>
    <name evidence="6" type="ORF">P5673_032445</name>
</gene>
<comment type="similarity">
    <text evidence="1">Belongs to the peptidase C48 family.</text>
</comment>
<dbReference type="InterPro" id="IPR038765">
    <property type="entry name" value="Papain-like_cys_pep_sf"/>
</dbReference>
<organism evidence="6 7">
    <name type="scientific">Acropora cervicornis</name>
    <name type="common">Staghorn coral</name>
    <dbReference type="NCBI Taxonomy" id="6130"/>
    <lineage>
        <taxon>Eukaryota</taxon>
        <taxon>Metazoa</taxon>
        <taxon>Cnidaria</taxon>
        <taxon>Anthozoa</taxon>
        <taxon>Hexacorallia</taxon>
        <taxon>Scleractinia</taxon>
        <taxon>Astrocoeniina</taxon>
        <taxon>Acroporidae</taxon>
        <taxon>Acropora</taxon>
    </lineage>
</organism>